<gene>
    <name evidence="3" type="ORF">IAA06_06340</name>
</gene>
<reference evidence="3" key="2">
    <citation type="submission" date="2021-04" db="EMBL/GenBank/DDBJ databases">
        <authorList>
            <person name="Gilroy R."/>
        </authorList>
    </citation>
    <scope>NUCLEOTIDE SEQUENCE</scope>
    <source>
        <strain evidence="3">ChiSjej1B19-5720</strain>
    </source>
</reference>
<name>A0A9D2LS66_9FIRM</name>
<proteinExistence type="predicted"/>
<dbReference type="PANTHER" id="PTHR37294:SF1">
    <property type="entry name" value="3'-5' EXORIBONUCLEASE YHAM"/>
    <property type="match status" value="1"/>
</dbReference>
<dbReference type="CDD" id="cd00077">
    <property type="entry name" value="HDc"/>
    <property type="match status" value="1"/>
</dbReference>
<evidence type="ECO:0000313" key="4">
    <source>
        <dbReference type="Proteomes" id="UP000823842"/>
    </source>
</evidence>
<dbReference type="InterPro" id="IPR050798">
    <property type="entry name" value="YhaM_exoribonuc/phosphodiest"/>
</dbReference>
<evidence type="ECO:0000256" key="1">
    <source>
        <dbReference type="ARBA" id="ARBA00022801"/>
    </source>
</evidence>
<sequence length="222" mass="24748">MKIKDLKINTSAVLSLLLIGIEERTAKNNSKYLVLTLTDGSSTIKANLWNADRQNFSARESEVLEVQLETKGYNGAASYTVTAYAVTSESIDAYVPTAPIPAEKMYHDISKYAERLGPYSGITCRLLAIHKEKFMTWAAAKQVHHNIRSGLLYHMYRMLQSAVKLAQVYTDIDKNLLFAGVILHDIGKLQEMDCNEVGNASYSVDGTLLSHLYIGCEMVAKY</sequence>
<organism evidence="3 4">
    <name type="scientific">Candidatus Blautia faecavium</name>
    <dbReference type="NCBI Taxonomy" id="2838487"/>
    <lineage>
        <taxon>Bacteria</taxon>
        <taxon>Bacillati</taxon>
        <taxon>Bacillota</taxon>
        <taxon>Clostridia</taxon>
        <taxon>Lachnospirales</taxon>
        <taxon>Lachnospiraceae</taxon>
        <taxon>Blautia</taxon>
    </lineage>
</organism>
<evidence type="ECO:0000313" key="3">
    <source>
        <dbReference type="EMBL" id="HJB28397.1"/>
    </source>
</evidence>
<comment type="caution">
    <text evidence="3">The sequence shown here is derived from an EMBL/GenBank/DDBJ whole genome shotgun (WGS) entry which is preliminary data.</text>
</comment>
<dbReference type="GO" id="GO:0031125">
    <property type="term" value="P:rRNA 3'-end processing"/>
    <property type="evidence" value="ECO:0007669"/>
    <property type="project" value="TreeGrafter"/>
</dbReference>
<evidence type="ECO:0000259" key="2">
    <source>
        <dbReference type="Pfam" id="PF01966"/>
    </source>
</evidence>
<dbReference type="PANTHER" id="PTHR37294">
    <property type="entry name" value="3'-5' EXORIBONUCLEASE YHAM"/>
    <property type="match status" value="1"/>
</dbReference>
<dbReference type="Proteomes" id="UP000823842">
    <property type="component" value="Unassembled WGS sequence"/>
</dbReference>
<dbReference type="AlphaFoldDB" id="A0A9D2LS66"/>
<reference evidence="3" key="1">
    <citation type="journal article" date="2021" name="PeerJ">
        <title>Extensive microbial diversity within the chicken gut microbiome revealed by metagenomics and culture.</title>
        <authorList>
            <person name="Gilroy R."/>
            <person name="Ravi A."/>
            <person name="Getino M."/>
            <person name="Pursley I."/>
            <person name="Horton D.L."/>
            <person name="Alikhan N.F."/>
            <person name="Baker D."/>
            <person name="Gharbi K."/>
            <person name="Hall N."/>
            <person name="Watson M."/>
            <person name="Adriaenssens E.M."/>
            <person name="Foster-Nyarko E."/>
            <person name="Jarju S."/>
            <person name="Secka A."/>
            <person name="Antonio M."/>
            <person name="Oren A."/>
            <person name="Chaudhuri R.R."/>
            <person name="La Ragione R."/>
            <person name="Hildebrand F."/>
            <person name="Pallen M.J."/>
        </authorList>
    </citation>
    <scope>NUCLEOTIDE SEQUENCE</scope>
    <source>
        <strain evidence="3">ChiSjej1B19-5720</strain>
    </source>
</reference>
<dbReference type="GO" id="GO:0016787">
    <property type="term" value="F:hydrolase activity"/>
    <property type="evidence" value="ECO:0007669"/>
    <property type="project" value="UniProtKB-KW"/>
</dbReference>
<feature type="domain" description="HD" evidence="2">
    <location>
        <begin position="152"/>
        <end position="221"/>
    </location>
</feature>
<dbReference type="InterPro" id="IPR003607">
    <property type="entry name" value="HD/PDEase_dom"/>
</dbReference>
<accession>A0A9D2LS66</accession>
<dbReference type="EMBL" id="DWYZ01000123">
    <property type="protein sequence ID" value="HJB28397.1"/>
    <property type="molecule type" value="Genomic_DNA"/>
</dbReference>
<keyword evidence="1" id="KW-0378">Hydrolase</keyword>
<dbReference type="Pfam" id="PF01966">
    <property type="entry name" value="HD"/>
    <property type="match status" value="1"/>
</dbReference>
<dbReference type="InterPro" id="IPR006674">
    <property type="entry name" value="HD_domain"/>
</dbReference>
<dbReference type="SUPFAM" id="SSF109604">
    <property type="entry name" value="HD-domain/PDEase-like"/>
    <property type="match status" value="1"/>
</dbReference>
<feature type="non-terminal residue" evidence="3">
    <location>
        <position position="222"/>
    </location>
</feature>
<protein>
    <submittedName>
        <fullName evidence="3">HD domain-containing protein</fullName>
    </submittedName>
</protein>
<dbReference type="Gene3D" id="1.10.3210.10">
    <property type="entry name" value="Hypothetical protein af1432"/>
    <property type="match status" value="1"/>
</dbReference>